<evidence type="ECO:0000313" key="2">
    <source>
        <dbReference type="EMBL" id="QLQ61955.1"/>
    </source>
</evidence>
<accession>A0A7L6BIK3</accession>
<keyword evidence="1" id="KW-1133">Transmembrane helix</keyword>
<organism evidence="2 3">
    <name type="scientific">Limosilactobacillus reuteri</name>
    <name type="common">Lactobacillus reuteri</name>
    <dbReference type="NCBI Taxonomy" id="1598"/>
    <lineage>
        <taxon>Bacteria</taxon>
        <taxon>Bacillati</taxon>
        <taxon>Bacillota</taxon>
        <taxon>Bacilli</taxon>
        <taxon>Lactobacillales</taxon>
        <taxon>Lactobacillaceae</taxon>
        <taxon>Limosilactobacillus</taxon>
    </lineage>
</organism>
<feature type="transmembrane region" description="Helical" evidence="1">
    <location>
        <begin position="118"/>
        <end position="136"/>
    </location>
</feature>
<dbReference type="RefSeq" id="WP_181462606.1">
    <property type="nucleotide sequence ID" value="NZ_CP059275.1"/>
</dbReference>
<evidence type="ECO:0000313" key="3">
    <source>
        <dbReference type="Proteomes" id="UP000510868"/>
    </source>
</evidence>
<sequence length="137" mass="15359">MSTKLFGTKCPYCHFVDATDPDSDPLDTIISSDNDVELFIKPDRTFEAILNCYDGVDGDYSFTYKIPNTLNYCYHCGRRLDEKEGVDWNDLLVKIGFTLSLLLVPISVTLAITVNPNFLCGVMLGITLTFISIVWAD</sequence>
<keyword evidence="1" id="KW-0812">Transmembrane</keyword>
<reference evidence="2 3" key="1">
    <citation type="submission" date="2020-07" db="EMBL/GenBank/DDBJ databases">
        <title>Genome sequence of Lactobacillus reuteri CNEI-KCA3 isolated from the faeces of a reared-broiler chicken, South-East Nigeria, reveals presence of CRISPR arrays.</title>
        <authorList>
            <person name="Anukam K.C."/>
            <person name="Ibezim C.N."/>
            <person name="BeecK W.V."/>
            <person name="Allonsius C."/>
            <person name="Broek M.D."/>
            <person name="Tuyaerts I."/>
            <person name="Attama A."/>
            <person name="Esimone C.O."/>
            <person name="Lebeer S."/>
        </authorList>
    </citation>
    <scope>NUCLEOTIDE SEQUENCE [LARGE SCALE GENOMIC DNA]</scope>
    <source>
        <strain evidence="2 3">CNEI-KCA3</strain>
    </source>
</reference>
<proteinExistence type="predicted"/>
<name>A0A7L6BIK3_LIMRT</name>
<evidence type="ECO:0000256" key="1">
    <source>
        <dbReference type="SAM" id="Phobius"/>
    </source>
</evidence>
<dbReference type="Proteomes" id="UP000510868">
    <property type="component" value="Chromosome"/>
</dbReference>
<feature type="transmembrane region" description="Helical" evidence="1">
    <location>
        <begin position="91"/>
        <end position="112"/>
    </location>
</feature>
<gene>
    <name evidence="2" type="ORF">HHK02_01070</name>
</gene>
<protein>
    <submittedName>
        <fullName evidence="2">Uncharacterized protein</fullName>
    </submittedName>
</protein>
<dbReference type="EMBL" id="CP059275">
    <property type="protein sequence ID" value="QLQ61955.1"/>
    <property type="molecule type" value="Genomic_DNA"/>
</dbReference>
<keyword evidence="1" id="KW-0472">Membrane</keyword>
<dbReference type="AlphaFoldDB" id="A0A7L6BIK3"/>